<dbReference type="EC" id="3.4.16.4" evidence="4"/>
<evidence type="ECO:0000256" key="11">
    <source>
        <dbReference type="ARBA" id="ARBA00023316"/>
    </source>
</evidence>
<keyword evidence="7 16" id="KW-0732">Signal</keyword>
<keyword evidence="19" id="KW-1185">Reference proteome</keyword>
<reference evidence="18 19" key="1">
    <citation type="submission" date="2015-09" db="EMBL/GenBank/DDBJ databases">
        <title>Complete genome sequence of a benzo[a]pyrene-degrading bacterium Altererythrobacter epoxidivorans CGMCC 1.7731T.</title>
        <authorList>
            <person name="Li Z."/>
            <person name="Cheng H."/>
            <person name="Huo Y."/>
            <person name="Xu X."/>
        </authorList>
    </citation>
    <scope>NUCLEOTIDE SEQUENCE [LARGE SCALE GENOMIC DNA]</scope>
    <source>
        <strain evidence="18 19">CGMCC 1.7731</strain>
    </source>
</reference>
<evidence type="ECO:0000256" key="7">
    <source>
        <dbReference type="ARBA" id="ARBA00022729"/>
    </source>
</evidence>
<gene>
    <name evidence="18" type="ORF">AMC99_01178</name>
</gene>
<dbReference type="PATRIC" id="fig|361183.4.peg.1150"/>
<comment type="function">
    <text evidence="1">Removes C-terminal D-alanyl residues from sugar-peptide cell wall precursors.</text>
</comment>
<dbReference type="Proteomes" id="UP000057938">
    <property type="component" value="Chromosome"/>
</dbReference>
<keyword evidence="5 18" id="KW-0121">Carboxypeptidase</keyword>
<dbReference type="GO" id="GO:0071555">
    <property type="term" value="P:cell wall organization"/>
    <property type="evidence" value="ECO:0007669"/>
    <property type="project" value="UniProtKB-KW"/>
</dbReference>
<dbReference type="GO" id="GO:0006508">
    <property type="term" value="P:proteolysis"/>
    <property type="evidence" value="ECO:0007669"/>
    <property type="project" value="UniProtKB-KW"/>
</dbReference>
<keyword evidence="6" id="KW-0645">Protease</keyword>
<dbReference type="SMART" id="SM00936">
    <property type="entry name" value="PBP5_C"/>
    <property type="match status" value="1"/>
</dbReference>
<organism evidence="18 19">
    <name type="scientific">Altererythrobacter epoxidivorans</name>
    <dbReference type="NCBI Taxonomy" id="361183"/>
    <lineage>
        <taxon>Bacteria</taxon>
        <taxon>Pseudomonadati</taxon>
        <taxon>Pseudomonadota</taxon>
        <taxon>Alphaproteobacteria</taxon>
        <taxon>Sphingomonadales</taxon>
        <taxon>Erythrobacteraceae</taxon>
        <taxon>Altererythrobacter</taxon>
    </lineage>
</organism>
<evidence type="ECO:0000256" key="5">
    <source>
        <dbReference type="ARBA" id="ARBA00022645"/>
    </source>
</evidence>
<evidence type="ECO:0000256" key="2">
    <source>
        <dbReference type="ARBA" id="ARBA00004752"/>
    </source>
</evidence>
<evidence type="ECO:0000256" key="13">
    <source>
        <dbReference type="PIRSR" id="PIRSR618044-1"/>
    </source>
</evidence>
<keyword evidence="10" id="KW-0573">Peptidoglycan synthesis</keyword>
<evidence type="ECO:0000256" key="16">
    <source>
        <dbReference type="SAM" id="SignalP"/>
    </source>
</evidence>
<dbReference type="SUPFAM" id="SSF69189">
    <property type="entry name" value="Penicillin-binding protein associated domain"/>
    <property type="match status" value="1"/>
</dbReference>
<dbReference type="GO" id="GO:0009002">
    <property type="term" value="F:serine-type D-Ala-D-Ala carboxypeptidase activity"/>
    <property type="evidence" value="ECO:0007669"/>
    <property type="project" value="UniProtKB-EC"/>
</dbReference>
<dbReference type="KEGG" id="aep:AMC99_01178"/>
<feature type="chain" id="PRO_5005798204" description="serine-type D-Ala-D-Ala carboxypeptidase" evidence="16">
    <location>
        <begin position="23"/>
        <end position="393"/>
    </location>
</feature>
<evidence type="ECO:0000256" key="8">
    <source>
        <dbReference type="ARBA" id="ARBA00022801"/>
    </source>
</evidence>
<dbReference type="PRINTS" id="PR00725">
    <property type="entry name" value="DADACBPTASE1"/>
</dbReference>
<dbReference type="UniPathway" id="UPA00219"/>
<dbReference type="SUPFAM" id="SSF56601">
    <property type="entry name" value="beta-lactamase/transpeptidase-like"/>
    <property type="match status" value="1"/>
</dbReference>
<evidence type="ECO:0000256" key="1">
    <source>
        <dbReference type="ARBA" id="ARBA00003217"/>
    </source>
</evidence>
<feature type="binding site" evidence="14">
    <location>
        <position position="237"/>
    </location>
    <ligand>
        <name>substrate</name>
    </ligand>
</feature>
<dbReference type="Pfam" id="PF00768">
    <property type="entry name" value="Peptidase_S11"/>
    <property type="match status" value="1"/>
</dbReference>
<evidence type="ECO:0000313" key="18">
    <source>
        <dbReference type="EMBL" id="ALE16473.1"/>
    </source>
</evidence>
<dbReference type="EMBL" id="CP012669">
    <property type="protein sequence ID" value="ALE16473.1"/>
    <property type="molecule type" value="Genomic_DNA"/>
</dbReference>
<feature type="signal peptide" evidence="16">
    <location>
        <begin position="1"/>
        <end position="22"/>
    </location>
</feature>
<sequence>MQYVLKIGGGLALLAMAGSASIAVESGPSIERVASVDEVTDAAPIALLVDMRSGQVLYSKEADRRFVPASITKVMSAFVAFEMIESGELDERQVFTFSKEAAKVWKRKGSTMFLTEGEQVPVYALLQGITSVSANDACVVLAEGAAGSLDAWADRMNKAAADLGMSNSHFNTPNGYMDDGKTFTTASDLSKLARALISRHPDKYARYFGKEGLNYKGIAQANHDPITGKVEGADGLKTGFTNEAGYGFLGSAERNGTRLIMVVAGVDRGRERGQAARDLIEWGFAAFDRKLLFSRGLKVADAEVQAGSARSVGLVAAEPIKLAVPKGTTPAVSIRISYEGPLRAPIRQGDKVASLVMDVDGMPQSRIALVAQDDVAEAGPLDRVWNGLAGWFS</sequence>
<dbReference type="InterPro" id="IPR015956">
    <property type="entry name" value="Peniciliin-bd_prot_C_sf"/>
</dbReference>
<comment type="pathway">
    <text evidence="2">Cell wall biogenesis; peptidoglycan biosynthesis.</text>
</comment>
<dbReference type="GO" id="GO:0008360">
    <property type="term" value="P:regulation of cell shape"/>
    <property type="evidence" value="ECO:0007669"/>
    <property type="project" value="UniProtKB-KW"/>
</dbReference>
<dbReference type="PANTHER" id="PTHR21581:SF6">
    <property type="entry name" value="TRAFFICKING PROTEIN PARTICLE COMPLEX SUBUNIT 12"/>
    <property type="match status" value="1"/>
</dbReference>
<feature type="active site" evidence="13">
    <location>
        <position position="133"/>
    </location>
</feature>
<protein>
    <recommendedName>
        <fullName evidence="4">serine-type D-Ala-D-Ala carboxypeptidase</fullName>
        <ecNumber evidence="4">3.4.16.4</ecNumber>
    </recommendedName>
</protein>
<feature type="domain" description="Peptidase S11 D-Ala-D-Ala carboxypeptidase A C-terminal" evidence="17">
    <location>
        <begin position="287"/>
        <end position="377"/>
    </location>
</feature>
<name>A0A0M4M7M1_9SPHN</name>
<accession>A0A0M4M7M1</accession>
<feature type="active site" description="Acyl-ester intermediate" evidence="13">
    <location>
        <position position="70"/>
    </location>
</feature>
<evidence type="ECO:0000259" key="17">
    <source>
        <dbReference type="SMART" id="SM00936"/>
    </source>
</evidence>
<comment type="similarity">
    <text evidence="3 15">Belongs to the peptidase S11 family.</text>
</comment>
<dbReference type="GO" id="GO:0009252">
    <property type="term" value="P:peptidoglycan biosynthetic process"/>
    <property type="evidence" value="ECO:0007669"/>
    <property type="project" value="UniProtKB-UniPathway"/>
</dbReference>
<dbReference type="Pfam" id="PF07943">
    <property type="entry name" value="PBP5_C"/>
    <property type="match status" value="1"/>
</dbReference>
<dbReference type="PANTHER" id="PTHR21581">
    <property type="entry name" value="D-ALANYL-D-ALANINE CARBOXYPEPTIDASE"/>
    <property type="match status" value="1"/>
</dbReference>
<proteinExistence type="inferred from homology"/>
<evidence type="ECO:0000256" key="6">
    <source>
        <dbReference type="ARBA" id="ARBA00022670"/>
    </source>
</evidence>
<evidence type="ECO:0000256" key="12">
    <source>
        <dbReference type="ARBA" id="ARBA00034000"/>
    </source>
</evidence>
<keyword evidence="9" id="KW-0133">Cell shape</keyword>
<evidence type="ECO:0000256" key="4">
    <source>
        <dbReference type="ARBA" id="ARBA00012448"/>
    </source>
</evidence>
<keyword evidence="8 18" id="KW-0378">Hydrolase</keyword>
<dbReference type="InterPro" id="IPR012907">
    <property type="entry name" value="Peptidase_S11_C"/>
</dbReference>
<keyword evidence="11" id="KW-0961">Cell wall biogenesis/degradation</keyword>
<evidence type="ECO:0000256" key="9">
    <source>
        <dbReference type="ARBA" id="ARBA00022960"/>
    </source>
</evidence>
<evidence type="ECO:0000256" key="15">
    <source>
        <dbReference type="RuleBase" id="RU004016"/>
    </source>
</evidence>
<dbReference type="InterPro" id="IPR037167">
    <property type="entry name" value="Peptidase_S11_C_sf"/>
</dbReference>
<dbReference type="InterPro" id="IPR012338">
    <property type="entry name" value="Beta-lactam/transpept-like"/>
</dbReference>
<comment type="catalytic activity">
    <reaction evidence="12">
        <text>Preferential cleavage: (Ac)2-L-Lys-D-Ala-|-D-Ala. Also transpeptidation of peptidyl-alanyl moieties that are N-acyl substituents of D-alanine.</text>
        <dbReference type="EC" id="3.4.16.4"/>
    </reaction>
</comment>
<evidence type="ECO:0000256" key="3">
    <source>
        <dbReference type="ARBA" id="ARBA00007164"/>
    </source>
</evidence>
<evidence type="ECO:0000313" key="19">
    <source>
        <dbReference type="Proteomes" id="UP000057938"/>
    </source>
</evidence>
<dbReference type="AlphaFoldDB" id="A0A0M4M7M1"/>
<dbReference type="Gene3D" id="3.40.710.10">
    <property type="entry name" value="DD-peptidase/beta-lactamase superfamily"/>
    <property type="match status" value="1"/>
</dbReference>
<feature type="active site" description="Proton acceptor" evidence="13">
    <location>
        <position position="73"/>
    </location>
</feature>
<evidence type="ECO:0000256" key="14">
    <source>
        <dbReference type="PIRSR" id="PIRSR618044-2"/>
    </source>
</evidence>
<dbReference type="InterPro" id="IPR018044">
    <property type="entry name" value="Peptidase_S11"/>
</dbReference>
<dbReference type="STRING" id="361183.AMC99_01178"/>
<dbReference type="Gene3D" id="2.60.410.10">
    <property type="entry name" value="D-Ala-D-Ala carboxypeptidase, C-terminal domain"/>
    <property type="match status" value="1"/>
</dbReference>
<dbReference type="InterPro" id="IPR001967">
    <property type="entry name" value="Peptidase_S11_N"/>
</dbReference>
<evidence type="ECO:0000256" key="10">
    <source>
        <dbReference type="ARBA" id="ARBA00022984"/>
    </source>
</evidence>